<dbReference type="PANTHER" id="PTHR13832:SF533">
    <property type="entry name" value="TGF-BETA-ACTIVATED KINASE 1 AND MAP3K7-BINDING PROTEIN 1"/>
    <property type="match status" value="1"/>
</dbReference>
<dbReference type="InterPro" id="IPR015655">
    <property type="entry name" value="PP2C"/>
</dbReference>
<keyword evidence="3" id="KW-0808">Transferase</keyword>
<organism evidence="3">
    <name type="scientific">Hirondellea gigas</name>
    <dbReference type="NCBI Taxonomy" id="1518452"/>
    <lineage>
        <taxon>Eukaryota</taxon>
        <taxon>Metazoa</taxon>
        <taxon>Ecdysozoa</taxon>
        <taxon>Arthropoda</taxon>
        <taxon>Crustacea</taxon>
        <taxon>Multicrustacea</taxon>
        <taxon>Malacostraca</taxon>
        <taxon>Eumalacostraca</taxon>
        <taxon>Peracarida</taxon>
        <taxon>Amphipoda</taxon>
        <taxon>Amphilochidea</taxon>
        <taxon>Lysianassida</taxon>
        <taxon>Lysianassidira</taxon>
        <taxon>Lysianassoidea</taxon>
        <taxon>Lysianassidae</taxon>
        <taxon>Hirondellea</taxon>
    </lineage>
</organism>
<dbReference type="EMBL" id="IACT01003431">
    <property type="protein sequence ID" value="LAC22675.1"/>
    <property type="molecule type" value="mRNA"/>
</dbReference>
<dbReference type="Pfam" id="PF00481">
    <property type="entry name" value="PP2C"/>
    <property type="match status" value="1"/>
</dbReference>
<protein>
    <submittedName>
        <fullName evidence="3">TGF-beta-activated kinase 1 and MAP3K7-binding protein 1-like</fullName>
    </submittedName>
</protein>
<feature type="region of interest" description="Disordered" evidence="1">
    <location>
        <begin position="424"/>
        <end position="461"/>
    </location>
</feature>
<dbReference type="SMART" id="SM00332">
    <property type="entry name" value="PP2Cc"/>
    <property type="match status" value="1"/>
</dbReference>
<keyword evidence="3" id="KW-0418">Kinase</keyword>
<dbReference type="Gene3D" id="3.60.40.10">
    <property type="entry name" value="PPM-type phosphatase domain"/>
    <property type="match status" value="1"/>
</dbReference>
<dbReference type="AlphaFoldDB" id="A0A6A7FXF2"/>
<dbReference type="PANTHER" id="PTHR13832">
    <property type="entry name" value="PROTEIN PHOSPHATASE 2C"/>
    <property type="match status" value="1"/>
</dbReference>
<evidence type="ECO:0000313" key="3">
    <source>
        <dbReference type="EMBL" id="LAC22675.1"/>
    </source>
</evidence>
<feature type="domain" description="PPM-type phosphatase" evidence="2">
    <location>
        <begin position="32"/>
        <end position="367"/>
    </location>
</feature>
<dbReference type="InterPro" id="IPR036457">
    <property type="entry name" value="PPM-type-like_dom_sf"/>
</dbReference>
<name>A0A6A7FXF2_9CRUS</name>
<feature type="compositionally biased region" description="Low complexity" evidence="1">
    <location>
        <begin position="433"/>
        <end position="448"/>
    </location>
</feature>
<dbReference type="GO" id="GO:0016301">
    <property type="term" value="F:kinase activity"/>
    <property type="evidence" value="ECO:0007669"/>
    <property type="project" value="UniProtKB-KW"/>
</dbReference>
<sequence>MPSPMRRSSLGLTGLANNDAWTDGLPICPLSGVGMSANQVYREDGTPCSAHEYEDRSIHFCLDRENQTYLYAVFDGHDGAKAAYFASQRLPAELSFDQITAHSSSEKVREVFVTAFQAVEDAFLESIDHCIAERTQLLDKIPEGMPQMEAAIKFPETVTRLQELEQQIRGGSTAVVALIHAGMLYVGNLGDSRALLCKKDECGVLRVKQLSHDHTTSSHEELQRLEALGLRSSKIKGVRLGNHEITRCIGSYFLKGGYKEFEILSSATTEPVIPVPHITVVPIDDTCSFLLLMSEGLYKSYQEATASDQVNKEIAQMVVEQFVEQTTITSVAQTVVDKVVRLHHDMFLTKQSRLAGREDITLVIRNFSFRLRGPGGCRSAVAAAPLTSGLLSSSASAAAGAVSLQASRDALSSSIDEEFTLDGPSDALESEQSSSTTSIFHTSSTESSEIQRPSLMNPLQLDDDGRIESYVSFSQYYQAVEEARQQGLIPEHQLHLYK</sequence>
<dbReference type="CDD" id="cd00143">
    <property type="entry name" value="PP2Cc"/>
    <property type="match status" value="1"/>
</dbReference>
<dbReference type="SUPFAM" id="SSF81606">
    <property type="entry name" value="PP2C-like"/>
    <property type="match status" value="1"/>
</dbReference>
<dbReference type="PROSITE" id="PS51746">
    <property type="entry name" value="PPM_2"/>
    <property type="match status" value="1"/>
</dbReference>
<reference evidence="3" key="1">
    <citation type="submission" date="2017-11" db="EMBL/GenBank/DDBJ databases">
        <title>The sensing device of the deep-sea amphipod.</title>
        <authorList>
            <person name="Kobayashi H."/>
            <person name="Nagahama T."/>
            <person name="Arai W."/>
            <person name="Sasagawa Y."/>
            <person name="Umeda M."/>
            <person name="Hayashi T."/>
            <person name="Nikaido I."/>
            <person name="Watanabe H."/>
            <person name="Oguri K."/>
            <person name="Kitazato H."/>
            <person name="Fujioka K."/>
            <person name="Kido Y."/>
            <person name="Takami H."/>
        </authorList>
    </citation>
    <scope>NUCLEOTIDE SEQUENCE</scope>
    <source>
        <tissue evidence="3">Whole body</tissue>
    </source>
</reference>
<proteinExistence type="evidence at transcript level"/>
<evidence type="ECO:0000256" key="1">
    <source>
        <dbReference type="SAM" id="MobiDB-lite"/>
    </source>
</evidence>
<evidence type="ECO:0000259" key="2">
    <source>
        <dbReference type="PROSITE" id="PS51746"/>
    </source>
</evidence>
<dbReference type="InterPro" id="IPR001932">
    <property type="entry name" value="PPM-type_phosphatase-like_dom"/>
</dbReference>
<dbReference type="GO" id="GO:0004722">
    <property type="term" value="F:protein serine/threonine phosphatase activity"/>
    <property type="evidence" value="ECO:0007669"/>
    <property type="project" value="InterPro"/>
</dbReference>
<accession>A0A6A7FXF2</accession>